<gene>
    <name evidence="1" type="ORF">Scep_007779</name>
</gene>
<keyword evidence="2" id="KW-1185">Reference proteome</keyword>
<comment type="caution">
    <text evidence="1">The sequence shown here is derived from an EMBL/GenBank/DDBJ whole genome shotgun (WGS) entry which is preliminary data.</text>
</comment>
<evidence type="ECO:0000313" key="1">
    <source>
        <dbReference type="EMBL" id="KAK9149022.1"/>
    </source>
</evidence>
<dbReference type="InterPro" id="IPR032567">
    <property type="entry name" value="RTL1-rel"/>
</dbReference>
<accession>A0AAP0KAR5</accession>
<name>A0AAP0KAR5_9MAGN</name>
<dbReference type="InterPro" id="IPR043502">
    <property type="entry name" value="DNA/RNA_pol_sf"/>
</dbReference>
<dbReference type="PANTHER" id="PTHR15503:SF45">
    <property type="entry name" value="RNA-DIRECTED DNA POLYMERASE HOMOLOG"/>
    <property type="match status" value="1"/>
</dbReference>
<dbReference type="AlphaFoldDB" id="A0AAP0KAR5"/>
<dbReference type="EMBL" id="JBBNAG010000003">
    <property type="protein sequence ID" value="KAK9149022.1"/>
    <property type="molecule type" value="Genomic_DNA"/>
</dbReference>
<reference evidence="1 2" key="1">
    <citation type="submission" date="2024-01" db="EMBL/GenBank/DDBJ databases">
        <title>Genome assemblies of Stephania.</title>
        <authorList>
            <person name="Yang L."/>
        </authorList>
    </citation>
    <scope>NUCLEOTIDE SEQUENCE [LARGE SCALE GENOMIC DNA]</scope>
    <source>
        <strain evidence="1">JXDWG</strain>
        <tissue evidence="1">Leaf</tissue>
    </source>
</reference>
<evidence type="ECO:0000313" key="2">
    <source>
        <dbReference type="Proteomes" id="UP001419268"/>
    </source>
</evidence>
<dbReference type="Proteomes" id="UP001419268">
    <property type="component" value="Unassembled WGS sequence"/>
</dbReference>
<dbReference type="Gene3D" id="3.10.10.10">
    <property type="entry name" value="HIV Type 1 Reverse Transcriptase, subunit A, domain 1"/>
    <property type="match status" value="1"/>
</dbReference>
<dbReference type="PANTHER" id="PTHR15503">
    <property type="entry name" value="LDOC1 RELATED"/>
    <property type="match status" value="1"/>
</dbReference>
<protein>
    <submittedName>
        <fullName evidence="1">Uncharacterized protein</fullName>
    </submittedName>
</protein>
<dbReference type="SUPFAM" id="SSF56672">
    <property type="entry name" value="DNA/RNA polymerases"/>
    <property type="match status" value="1"/>
</dbReference>
<sequence>MHRWGDGDFSIRIVVVCEFRTCLGDLPGLPPLEEIDFIIELVPGTKSISIPPYRMAPRELKELRKRLQELSEKGFITPSISPGEQVCL</sequence>
<organism evidence="1 2">
    <name type="scientific">Stephania cephalantha</name>
    <dbReference type="NCBI Taxonomy" id="152367"/>
    <lineage>
        <taxon>Eukaryota</taxon>
        <taxon>Viridiplantae</taxon>
        <taxon>Streptophyta</taxon>
        <taxon>Embryophyta</taxon>
        <taxon>Tracheophyta</taxon>
        <taxon>Spermatophyta</taxon>
        <taxon>Magnoliopsida</taxon>
        <taxon>Ranunculales</taxon>
        <taxon>Menispermaceae</taxon>
        <taxon>Menispermoideae</taxon>
        <taxon>Cissampelideae</taxon>
        <taxon>Stephania</taxon>
    </lineage>
</organism>
<proteinExistence type="predicted"/>